<evidence type="ECO:0000313" key="3">
    <source>
        <dbReference type="Proteomes" id="UP000632138"/>
    </source>
</evidence>
<dbReference type="Gene3D" id="3.40.630.30">
    <property type="match status" value="1"/>
</dbReference>
<sequence length="181" mass="19870">MDAVVDASVYAAYEPEPAGERGPSAAFAVREAVPDDIPGCLDLVESVLKLDREPWRKKLSESTMLHVAEEAGRIVGYARATFWTPPDDAPANAAPSGWYLMGLVVAPEQRRRGVGRALTRVRLEAIAERASEVWYFASARNQSSIDLHTRLGFVEVTRDFWFPGLTFEGGVGVLARCTFEA</sequence>
<dbReference type="InterPro" id="IPR000182">
    <property type="entry name" value="GNAT_dom"/>
</dbReference>
<reference evidence="2 3" key="1">
    <citation type="submission" date="2021-01" db="EMBL/GenBank/DDBJ databases">
        <title>Actinoplanes sp. nov. LDG1-06 isolated from lichen.</title>
        <authorList>
            <person name="Saeng-In P."/>
            <person name="Phongsopitanun W."/>
            <person name="Kanchanasin P."/>
            <person name="Yuki M."/>
            <person name="Kudo T."/>
            <person name="Ohkuma M."/>
            <person name="Tanasupawat S."/>
        </authorList>
    </citation>
    <scope>NUCLEOTIDE SEQUENCE [LARGE SCALE GENOMIC DNA]</scope>
    <source>
        <strain evidence="2 3">LDG1-06</strain>
    </source>
</reference>
<dbReference type="PANTHER" id="PTHR43072:SF60">
    <property type="entry name" value="L-2,4-DIAMINOBUTYRIC ACID ACETYLTRANSFERASE"/>
    <property type="match status" value="1"/>
</dbReference>
<dbReference type="Proteomes" id="UP000632138">
    <property type="component" value="Unassembled WGS sequence"/>
</dbReference>
<organism evidence="2 3">
    <name type="scientific">Paractinoplanes ovalisporus</name>
    <dbReference type="NCBI Taxonomy" id="2810368"/>
    <lineage>
        <taxon>Bacteria</taxon>
        <taxon>Bacillati</taxon>
        <taxon>Actinomycetota</taxon>
        <taxon>Actinomycetes</taxon>
        <taxon>Micromonosporales</taxon>
        <taxon>Micromonosporaceae</taxon>
        <taxon>Paractinoplanes</taxon>
    </lineage>
</organism>
<dbReference type="PANTHER" id="PTHR43072">
    <property type="entry name" value="N-ACETYLTRANSFERASE"/>
    <property type="match status" value="1"/>
</dbReference>
<protein>
    <submittedName>
        <fullName evidence="2">GNAT family N-acetyltransferase</fullName>
    </submittedName>
</protein>
<name>A0ABS2AQ39_9ACTN</name>
<dbReference type="Pfam" id="PF00583">
    <property type="entry name" value="Acetyltransf_1"/>
    <property type="match status" value="1"/>
</dbReference>
<proteinExistence type="predicted"/>
<comment type="caution">
    <text evidence="2">The sequence shown here is derived from an EMBL/GenBank/DDBJ whole genome shotgun (WGS) entry which is preliminary data.</text>
</comment>
<accession>A0ABS2AQ39</accession>
<evidence type="ECO:0000313" key="2">
    <source>
        <dbReference type="EMBL" id="MBM2621956.1"/>
    </source>
</evidence>
<dbReference type="PROSITE" id="PS51186">
    <property type="entry name" value="GNAT"/>
    <property type="match status" value="1"/>
</dbReference>
<dbReference type="InterPro" id="IPR016181">
    <property type="entry name" value="Acyl_CoA_acyltransferase"/>
</dbReference>
<keyword evidence="3" id="KW-1185">Reference proteome</keyword>
<dbReference type="SUPFAM" id="SSF55729">
    <property type="entry name" value="Acyl-CoA N-acyltransferases (Nat)"/>
    <property type="match status" value="1"/>
</dbReference>
<gene>
    <name evidence="2" type="ORF">JIG36_41290</name>
</gene>
<feature type="domain" description="N-acetyltransferase" evidence="1">
    <location>
        <begin position="27"/>
        <end position="180"/>
    </location>
</feature>
<dbReference type="EMBL" id="JAENHP010000022">
    <property type="protein sequence ID" value="MBM2621956.1"/>
    <property type="molecule type" value="Genomic_DNA"/>
</dbReference>
<dbReference type="RefSeq" id="WP_203382092.1">
    <property type="nucleotide sequence ID" value="NZ_JAENHP010000022.1"/>
</dbReference>
<evidence type="ECO:0000259" key="1">
    <source>
        <dbReference type="PROSITE" id="PS51186"/>
    </source>
</evidence>
<dbReference type="CDD" id="cd04301">
    <property type="entry name" value="NAT_SF"/>
    <property type="match status" value="1"/>
</dbReference>